<dbReference type="GO" id="GO:0016020">
    <property type="term" value="C:membrane"/>
    <property type="evidence" value="ECO:0007669"/>
    <property type="project" value="UniProtKB-SubCell"/>
</dbReference>
<comment type="subcellular location">
    <subcellularLocation>
        <location evidence="1">Membrane</location>
        <topology evidence="1">Multi-pass membrane protein</topology>
    </subcellularLocation>
</comment>
<keyword evidence="3 5" id="KW-1133">Transmembrane helix</keyword>
<feature type="transmembrane region" description="Helical" evidence="5">
    <location>
        <begin position="262"/>
        <end position="283"/>
    </location>
</feature>
<evidence type="ECO:0000256" key="3">
    <source>
        <dbReference type="ARBA" id="ARBA00022989"/>
    </source>
</evidence>
<gene>
    <name evidence="7" type="ORF">GBK04_08575</name>
</gene>
<reference evidence="7 8" key="1">
    <citation type="submission" date="2019-10" db="EMBL/GenBank/DDBJ databases">
        <title>Draft Genome Sequence of Cytophagaceae sp. SJW1-29.</title>
        <authorList>
            <person name="Choi A."/>
        </authorList>
    </citation>
    <scope>NUCLEOTIDE SEQUENCE [LARGE SCALE GENOMIC DNA]</scope>
    <source>
        <strain evidence="7 8">SJW1-29</strain>
    </source>
</reference>
<evidence type="ECO:0000313" key="7">
    <source>
        <dbReference type="EMBL" id="MPR33414.1"/>
    </source>
</evidence>
<feature type="domain" description="O-antigen ligase-related" evidence="6">
    <location>
        <begin position="140"/>
        <end position="277"/>
    </location>
</feature>
<dbReference type="AlphaFoldDB" id="A0A7C9BGC9"/>
<organism evidence="7 8">
    <name type="scientific">Salmonirosea aquatica</name>
    <dbReference type="NCBI Taxonomy" id="2654236"/>
    <lineage>
        <taxon>Bacteria</taxon>
        <taxon>Pseudomonadati</taxon>
        <taxon>Bacteroidota</taxon>
        <taxon>Cytophagia</taxon>
        <taxon>Cytophagales</taxon>
        <taxon>Spirosomataceae</taxon>
        <taxon>Salmonirosea</taxon>
    </lineage>
</organism>
<feature type="transmembrane region" description="Helical" evidence="5">
    <location>
        <begin position="170"/>
        <end position="190"/>
    </location>
</feature>
<sequence length="347" mass="39825">MLRSTFFYVVPVFGLLFIPSVILSEHPTVALFRLFTILIYLFYLEYFFRTTSTSQSARDRHFILIEIFRFVYFVPIAIYLINTPTLGETNIYGEQSDDLGLTSNNFGWAASFYFLLTIDRIKNFPNSKFLALIDVLTLPIALYLVIISGSRSSTLAIALSGMLLILLRRNISLTLKTGLLIGMTFIYLLVSSSQNLALNRHQGHSKQGVVNKESRLLIWNDIFSIVSENPQLLLFGVGPDNSTEAVNKYKHRFYKVHPHNTYIIVLFESGIICFAWFVLFFIAKPLIFYFKNDASHFSYILHPFVISFFDHNLGPGQFLAFPLFSLIFFYLYRSSPSLAVRDIAVLK</sequence>
<dbReference type="InterPro" id="IPR051533">
    <property type="entry name" value="WaaL-like"/>
</dbReference>
<dbReference type="Proteomes" id="UP000479293">
    <property type="component" value="Unassembled WGS sequence"/>
</dbReference>
<feature type="transmembrane region" description="Helical" evidence="5">
    <location>
        <begin position="313"/>
        <end position="332"/>
    </location>
</feature>
<protein>
    <recommendedName>
        <fullName evidence="6">O-antigen ligase-related domain-containing protein</fullName>
    </recommendedName>
</protein>
<evidence type="ECO:0000313" key="8">
    <source>
        <dbReference type="Proteomes" id="UP000479293"/>
    </source>
</evidence>
<name>A0A7C9BGC9_9BACT</name>
<proteinExistence type="predicted"/>
<feature type="transmembrane region" description="Helical" evidence="5">
    <location>
        <begin position="30"/>
        <end position="48"/>
    </location>
</feature>
<accession>A0A7C9BGC9</accession>
<dbReference type="PANTHER" id="PTHR37422:SF13">
    <property type="entry name" value="LIPOPOLYSACCHARIDE BIOSYNTHESIS PROTEIN PA4999-RELATED"/>
    <property type="match status" value="1"/>
</dbReference>
<evidence type="ECO:0000256" key="2">
    <source>
        <dbReference type="ARBA" id="ARBA00022692"/>
    </source>
</evidence>
<evidence type="ECO:0000256" key="5">
    <source>
        <dbReference type="SAM" id="Phobius"/>
    </source>
</evidence>
<comment type="caution">
    <text evidence="7">The sequence shown here is derived from an EMBL/GenBank/DDBJ whole genome shotgun (WGS) entry which is preliminary data.</text>
</comment>
<dbReference type="Pfam" id="PF04932">
    <property type="entry name" value="Wzy_C"/>
    <property type="match status" value="1"/>
</dbReference>
<feature type="transmembrane region" description="Helical" evidence="5">
    <location>
        <begin position="130"/>
        <end position="150"/>
    </location>
</feature>
<feature type="transmembrane region" description="Helical" evidence="5">
    <location>
        <begin position="101"/>
        <end position="118"/>
    </location>
</feature>
<evidence type="ECO:0000256" key="1">
    <source>
        <dbReference type="ARBA" id="ARBA00004141"/>
    </source>
</evidence>
<keyword evidence="4 5" id="KW-0472">Membrane</keyword>
<evidence type="ECO:0000256" key="4">
    <source>
        <dbReference type="ARBA" id="ARBA00023136"/>
    </source>
</evidence>
<dbReference type="PANTHER" id="PTHR37422">
    <property type="entry name" value="TEICHURONIC ACID BIOSYNTHESIS PROTEIN TUAE"/>
    <property type="match status" value="1"/>
</dbReference>
<keyword evidence="8" id="KW-1185">Reference proteome</keyword>
<feature type="transmembrane region" description="Helical" evidence="5">
    <location>
        <begin position="7"/>
        <end position="24"/>
    </location>
</feature>
<feature type="transmembrane region" description="Helical" evidence="5">
    <location>
        <begin position="60"/>
        <end position="81"/>
    </location>
</feature>
<dbReference type="InterPro" id="IPR007016">
    <property type="entry name" value="O-antigen_ligase-rel_domated"/>
</dbReference>
<evidence type="ECO:0000259" key="6">
    <source>
        <dbReference type="Pfam" id="PF04932"/>
    </source>
</evidence>
<dbReference type="EMBL" id="WHLY01000002">
    <property type="protein sequence ID" value="MPR33414.1"/>
    <property type="molecule type" value="Genomic_DNA"/>
</dbReference>
<keyword evidence="2 5" id="KW-0812">Transmembrane</keyword>